<protein>
    <recommendedName>
        <fullName evidence="7">WD40-repeat-containing domain protein</fullName>
    </recommendedName>
</protein>
<feature type="compositionally biased region" description="Low complexity" evidence="4">
    <location>
        <begin position="234"/>
        <end position="258"/>
    </location>
</feature>
<dbReference type="InterPro" id="IPR001680">
    <property type="entry name" value="WD40_rpt"/>
</dbReference>
<keyword evidence="1 3" id="KW-0853">WD repeat</keyword>
<feature type="region of interest" description="Disordered" evidence="4">
    <location>
        <begin position="588"/>
        <end position="608"/>
    </location>
</feature>
<dbReference type="STRING" id="215637.A0A4P9ZR43"/>
<dbReference type="PROSITE" id="PS50082">
    <property type="entry name" value="WD_REPEATS_2"/>
    <property type="match status" value="2"/>
</dbReference>
<name>A0A4P9ZR43_9FUNG</name>
<evidence type="ECO:0000313" key="5">
    <source>
        <dbReference type="EMBL" id="RKP35857.1"/>
    </source>
</evidence>
<feature type="compositionally biased region" description="Low complexity" evidence="4">
    <location>
        <begin position="338"/>
        <end position="356"/>
    </location>
</feature>
<feature type="compositionally biased region" description="Low complexity" evidence="4">
    <location>
        <begin position="112"/>
        <end position="121"/>
    </location>
</feature>
<dbReference type="SMART" id="SM00320">
    <property type="entry name" value="WD40"/>
    <property type="match status" value="3"/>
</dbReference>
<dbReference type="SUPFAM" id="SSF50978">
    <property type="entry name" value="WD40 repeat-like"/>
    <property type="match status" value="1"/>
</dbReference>
<feature type="region of interest" description="Disordered" evidence="4">
    <location>
        <begin position="108"/>
        <end position="153"/>
    </location>
</feature>
<feature type="compositionally biased region" description="Polar residues" evidence="4">
    <location>
        <begin position="317"/>
        <end position="331"/>
    </location>
</feature>
<evidence type="ECO:0000256" key="3">
    <source>
        <dbReference type="PROSITE-ProRule" id="PRU00221"/>
    </source>
</evidence>
<dbReference type="Proteomes" id="UP000268162">
    <property type="component" value="Unassembled WGS sequence"/>
</dbReference>
<dbReference type="PANTHER" id="PTHR10971">
    <property type="entry name" value="MRNA EXPORT FACTOR AND BUB3"/>
    <property type="match status" value="1"/>
</dbReference>
<keyword evidence="6" id="KW-1185">Reference proteome</keyword>
<sequence length="1011" mass="109305">MGGTRILYLLEISREYLLSIQTIRRAQPHSPLLSRFNRKCYRTLVYAFYHAVHELAQLVERCECIDANQPFLVSGHASPSFASAVVVPSSLPPPTTSGPKQVTIISPHRLSRSAQSSQSSQPFALPTHRTAAPPLTYPAPGNPGFTGYPGQSGPAMPLRPSIKHTYESVVPRALYPSLAQVKELLDTAQLLMHDVCSRTVPGAFPPVTNITVGQPVAHHIIDSDEEMDDVVVSNPNPNTNTTSNIAPPSTAPTAPSTTRNSVPTAAGNEAIIIIDSEAEKDDSLPDYSDSSESDVEVIRIDFSTLTARSADLRRQEQTTSLTTPVISSNLQVPPPGLPSSVLSSSSSSSLPSASTLPKVQELRISPASSDNKPALTRVTPLAFDLLSLVRDEAQAAPTHDHLIRSVGKNPAVAERPEWYTQNFVQASAKSLAVYRPANTKHQGYGRLSSCRLSQREIGLGGRSAFQKQLWARQPWKLATTIRANSGEIMSLSLASMVVGGTGGVPSLQCAIAASSDFSREYNRANNLSVYDIHQNRVVHLRGHTTQHPQFGEMHRTVNAVKLVPATGHLLSIGHDEYVRIWDAASPMSTTNSNGSGDTRSAGGAGVGSSRPYPLLGSHHCPAIPTDIAVLDRAAVGQATVALSCNDCQVILFDLEATASHQRMNSNRGSGSSQWHSFGMAAPSKLIRPTILSDPTLQDHVISDMLFTSNLVYDRHQGTRSYGTKPVYIDDSDDDYGDEDAGGGDFLDPGTGKRRRREAAQAAIGAVADLTLNYKISGYPIPGKPKPLPTPNHSNNAHFLASASASALRSRMPRPNSLLVTAHEAPSARRDGCVQYWDIRAQRPLHRLTDVTGSVYCLDYHASAETLAYAHGRVSDPGSTPASRARKNTIRQARVSLGQVNQPKSFLAMELDHGFINVVKIRFVASGTQDDLCVIHDIRFPTKPLHKLAHHRDVSFNHHDGIFAVHWLDSSHVITGGADAKIKCWDIDLGDPLVHELSDPEGPICNMTVYGK</sequence>
<dbReference type="Gene3D" id="2.130.10.10">
    <property type="entry name" value="YVTN repeat-like/Quinoprotein amine dehydrogenase"/>
    <property type="match status" value="2"/>
</dbReference>
<keyword evidence="2" id="KW-0677">Repeat</keyword>
<evidence type="ECO:0000256" key="1">
    <source>
        <dbReference type="ARBA" id="ARBA00022574"/>
    </source>
</evidence>
<dbReference type="EMBL" id="ML002770">
    <property type="protein sequence ID" value="RKP35857.1"/>
    <property type="molecule type" value="Genomic_DNA"/>
</dbReference>
<evidence type="ECO:0000313" key="6">
    <source>
        <dbReference type="Proteomes" id="UP000268162"/>
    </source>
</evidence>
<dbReference type="InterPro" id="IPR015943">
    <property type="entry name" value="WD40/YVTN_repeat-like_dom_sf"/>
</dbReference>
<feature type="repeat" description="WD" evidence="3">
    <location>
        <begin position="550"/>
        <end position="591"/>
    </location>
</feature>
<accession>A0A4P9ZR43</accession>
<evidence type="ECO:0000256" key="2">
    <source>
        <dbReference type="ARBA" id="ARBA00022737"/>
    </source>
</evidence>
<feature type="region of interest" description="Disordered" evidence="4">
    <location>
        <begin position="311"/>
        <end position="356"/>
    </location>
</feature>
<gene>
    <name evidence="5" type="ORF">BJ085DRAFT_34627</name>
</gene>
<evidence type="ECO:0008006" key="7">
    <source>
        <dbReference type="Google" id="ProtNLM"/>
    </source>
</evidence>
<dbReference type="InterPro" id="IPR036322">
    <property type="entry name" value="WD40_repeat_dom_sf"/>
</dbReference>
<feature type="compositionally biased region" description="Polar residues" evidence="4">
    <location>
        <begin position="588"/>
        <end position="598"/>
    </location>
</feature>
<proteinExistence type="predicted"/>
<reference evidence="6" key="1">
    <citation type="journal article" date="2018" name="Nat. Microbiol.">
        <title>Leveraging single-cell genomics to expand the fungal tree of life.</title>
        <authorList>
            <person name="Ahrendt S.R."/>
            <person name="Quandt C.A."/>
            <person name="Ciobanu D."/>
            <person name="Clum A."/>
            <person name="Salamov A."/>
            <person name="Andreopoulos B."/>
            <person name="Cheng J.F."/>
            <person name="Woyke T."/>
            <person name="Pelin A."/>
            <person name="Henrissat B."/>
            <person name="Reynolds N.K."/>
            <person name="Benny G.L."/>
            <person name="Smith M.E."/>
            <person name="James T.Y."/>
            <person name="Grigoriev I.V."/>
        </authorList>
    </citation>
    <scope>NUCLEOTIDE SEQUENCE [LARGE SCALE GENOMIC DNA]</scope>
    <source>
        <strain evidence="6">RSA 468</strain>
    </source>
</reference>
<dbReference type="AlphaFoldDB" id="A0A4P9ZR43"/>
<evidence type="ECO:0000256" key="4">
    <source>
        <dbReference type="SAM" id="MobiDB-lite"/>
    </source>
</evidence>
<organism evidence="5 6">
    <name type="scientific">Dimargaris cristalligena</name>
    <dbReference type="NCBI Taxonomy" id="215637"/>
    <lineage>
        <taxon>Eukaryota</taxon>
        <taxon>Fungi</taxon>
        <taxon>Fungi incertae sedis</taxon>
        <taxon>Zoopagomycota</taxon>
        <taxon>Kickxellomycotina</taxon>
        <taxon>Dimargaritomycetes</taxon>
        <taxon>Dimargaritales</taxon>
        <taxon>Dimargaritaceae</taxon>
        <taxon>Dimargaris</taxon>
    </lineage>
</organism>
<feature type="repeat" description="WD" evidence="3">
    <location>
        <begin position="954"/>
        <end position="994"/>
    </location>
</feature>
<feature type="region of interest" description="Disordered" evidence="4">
    <location>
        <begin position="234"/>
        <end position="266"/>
    </location>
</feature>